<dbReference type="GO" id="GO:0042446">
    <property type="term" value="P:hormone biosynthetic process"/>
    <property type="evidence" value="ECO:0007669"/>
    <property type="project" value="TreeGrafter"/>
</dbReference>
<keyword evidence="2 7" id="KW-0349">Heme</keyword>
<evidence type="ECO:0000256" key="9">
    <source>
        <dbReference type="SAM" id="MobiDB-lite"/>
    </source>
</evidence>
<organism evidence="10 11">
    <name type="scientific">Labrus bergylta</name>
    <name type="common">ballan wrasse</name>
    <dbReference type="NCBI Taxonomy" id="56723"/>
    <lineage>
        <taxon>Eukaryota</taxon>
        <taxon>Metazoa</taxon>
        <taxon>Chordata</taxon>
        <taxon>Craniata</taxon>
        <taxon>Vertebrata</taxon>
        <taxon>Euteleostomi</taxon>
        <taxon>Actinopterygii</taxon>
        <taxon>Neopterygii</taxon>
        <taxon>Teleostei</taxon>
        <taxon>Neoteleostei</taxon>
        <taxon>Acanthomorphata</taxon>
        <taxon>Eupercaria</taxon>
        <taxon>Labriformes</taxon>
        <taxon>Labridae</taxon>
        <taxon>Labrus</taxon>
    </lineage>
</organism>
<dbReference type="GeneTree" id="ENSGT00940000155588"/>
<evidence type="ECO:0000313" key="11">
    <source>
        <dbReference type="Proteomes" id="UP000261660"/>
    </source>
</evidence>
<dbReference type="PROSITE" id="PS00086">
    <property type="entry name" value="CYTOCHROME_P450"/>
    <property type="match status" value="1"/>
</dbReference>
<reference evidence="10" key="2">
    <citation type="submission" date="2025-09" db="UniProtKB">
        <authorList>
            <consortium name="Ensembl"/>
        </authorList>
    </citation>
    <scope>IDENTIFICATION</scope>
</reference>
<protein>
    <submittedName>
        <fullName evidence="10">Cytochrome P450, family 17, subfamily A, polypeptide 2</fullName>
    </submittedName>
</protein>
<accession>A0A3Q3GW96</accession>
<keyword evidence="3 7" id="KW-0479">Metal-binding</keyword>
<keyword evidence="4 8" id="KW-0560">Oxidoreductase</keyword>
<dbReference type="Proteomes" id="UP000261660">
    <property type="component" value="Unplaced"/>
</dbReference>
<evidence type="ECO:0000256" key="8">
    <source>
        <dbReference type="RuleBase" id="RU000461"/>
    </source>
</evidence>
<dbReference type="GO" id="GO:0004508">
    <property type="term" value="F:steroid 17-alpha-monooxygenase activity"/>
    <property type="evidence" value="ECO:0007669"/>
    <property type="project" value="TreeGrafter"/>
</dbReference>
<keyword evidence="11" id="KW-1185">Reference proteome</keyword>
<dbReference type="InterPro" id="IPR036396">
    <property type="entry name" value="Cyt_P450_sf"/>
</dbReference>
<dbReference type="InterPro" id="IPR017972">
    <property type="entry name" value="Cyt_P450_CS"/>
</dbReference>
<name>A0A3Q3GW96_9LABR</name>
<evidence type="ECO:0000256" key="7">
    <source>
        <dbReference type="PIRSR" id="PIRSR602401-1"/>
    </source>
</evidence>
<dbReference type="Pfam" id="PF00067">
    <property type="entry name" value="p450"/>
    <property type="match status" value="2"/>
</dbReference>
<feature type="binding site" description="axial binding residue" evidence="7">
    <location>
        <position position="234"/>
    </location>
    <ligand>
        <name>heme</name>
        <dbReference type="ChEBI" id="CHEBI:30413"/>
    </ligand>
    <ligandPart>
        <name>Fe</name>
        <dbReference type="ChEBI" id="CHEBI:18248"/>
    </ligandPart>
</feature>
<dbReference type="GO" id="GO:0005506">
    <property type="term" value="F:iron ion binding"/>
    <property type="evidence" value="ECO:0007669"/>
    <property type="project" value="InterPro"/>
</dbReference>
<dbReference type="GO" id="GO:0020037">
    <property type="term" value="F:heme binding"/>
    <property type="evidence" value="ECO:0007669"/>
    <property type="project" value="InterPro"/>
</dbReference>
<dbReference type="PRINTS" id="PR00463">
    <property type="entry name" value="EP450I"/>
</dbReference>
<keyword evidence="5 7" id="KW-0408">Iron</keyword>
<evidence type="ECO:0000256" key="4">
    <source>
        <dbReference type="ARBA" id="ARBA00023002"/>
    </source>
</evidence>
<feature type="region of interest" description="Disordered" evidence="9">
    <location>
        <begin position="68"/>
        <end position="92"/>
    </location>
</feature>
<dbReference type="PANTHER" id="PTHR24289:SF19">
    <property type="entry name" value="CYTOCHROME P450 FAMILY 17 POLYPEPTIDE 2"/>
    <property type="match status" value="1"/>
</dbReference>
<keyword evidence="6 8" id="KW-0503">Monooxygenase</keyword>
<dbReference type="AlphaFoldDB" id="A0A3Q3GW96"/>
<evidence type="ECO:0000256" key="5">
    <source>
        <dbReference type="ARBA" id="ARBA00023004"/>
    </source>
</evidence>
<sequence>MLHKAGKRPYSLLCYKRAGKRPYSLLCYKKYGSLFALYLGPHYTVVVNNHQHAREVLLQRGRDFAGRPSMVSHEEKVESGRGQKSPGSEEERITDDHVLMTAAEAFGAGVETTSTTLLWILAYLLHHPEVRTERPVCMSDRSRLPYLDCVINEGMRIRPVSPVLIPHTAMTDSSIGGHSVSRGTRVLVNMWAIHHEPRHWDKPDLFNPDRFLDNQGQRVTPSYFLPFGAGPRVCVGESLARLELFLFLSSMLQRISFSLPEGAPPPNLQGRLGVVLQPLPYKVVVAPRAGLGGRIQL</sequence>
<comment type="similarity">
    <text evidence="1 8">Belongs to the cytochrome P450 family.</text>
</comment>
<dbReference type="Gene3D" id="1.10.630.10">
    <property type="entry name" value="Cytochrome P450"/>
    <property type="match status" value="2"/>
</dbReference>
<comment type="cofactor">
    <cofactor evidence="7">
        <name>heme</name>
        <dbReference type="ChEBI" id="CHEBI:30413"/>
    </cofactor>
</comment>
<dbReference type="InterPro" id="IPR001128">
    <property type="entry name" value="Cyt_P450"/>
</dbReference>
<dbReference type="Ensembl" id="ENSLBET00000040347.1">
    <property type="protein sequence ID" value="ENSLBEP00000038727.1"/>
    <property type="gene ID" value="ENSLBEG00000028888.1"/>
</dbReference>
<proteinExistence type="inferred from homology"/>
<dbReference type="PRINTS" id="PR00385">
    <property type="entry name" value="P450"/>
</dbReference>
<dbReference type="PANTHER" id="PTHR24289">
    <property type="entry name" value="STEROID 17-ALPHA-HYDROXYLASE/17,20 LYASE"/>
    <property type="match status" value="1"/>
</dbReference>
<dbReference type="GO" id="GO:0042448">
    <property type="term" value="P:progesterone metabolic process"/>
    <property type="evidence" value="ECO:0007669"/>
    <property type="project" value="TreeGrafter"/>
</dbReference>
<evidence type="ECO:0000256" key="6">
    <source>
        <dbReference type="ARBA" id="ARBA00023033"/>
    </source>
</evidence>
<evidence type="ECO:0000256" key="1">
    <source>
        <dbReference type="ARBA" id="ARBA00010617"/>
    </source>
</evidence>
<feature type="compositionally biased region" description="Basic and acidic residues" evidence="9">
    <location>
        <begin position="72"/>
        <end position="92"/>
    </location>
</feature>
<dbReference type="SUPFAM" id="SSF48264">
    <property type="entry name" value="Cytochrome P450"/>
    <property type="match status" value="2"/>
</dbReference>
<evidence type="ECO:0000256" key="3">
    <source>
        <dbReference type="ARBA" id="ARBA00022723"/>
    </source>
</evidence>
<dbReference type="InterPro" id="IPR002401">
    <property type="entry name" value="Cyt_P450_E_grp-I"/>
</dbReference>
<evidence type="ECO:0000256" key="2">
    <source>
        <dbReference type="ARBA" id="ARBA00022617"/>
    </source>
</evidence>
<reference evidence="10" key="1">
    <citation type="submission" date="2025-08" db="UniProtKB">
        <authorList>
            <consortium name="Ensembl"/>
        </authorList>
    </citation>
    <scope>IDENTIFICATION</scope>
</reference>
<evidence type="ECO:0000313" key="10">
    <source>
        <dbReference type="Ensembl" id="ENSLBEP00000038727.1"/>
    </source>
</evidence>